<dbReference type="InterPro" id="IPR029024">
    <property type="entry name" value="TerB-like"/>
</dbReference>
<proteinExistence type="predicted"/>
<dbReference type="RefSeq" id="WP_304415707.1">
    <property type="nucleotide sequence ID" value="NZ_JANAIE010000001.1"/>
</dbReference>
<dbReference type="Proteomes" id="UP001152599">
    <property type="component" value="Unassembled WGS sequence"/>
</dbReference>
<name>A0A9X4N153_9FLAO</name>
<keyword evidence="2" id="KW-1185">Reference proteome</keyword>
<accession>A0A9X4N153</accession>
<evidence type="ECO:0000313" key="1">
    <source>
        <dbReference type="EMBL" id="MDG4947000.1"/>
    </source>
</evidence>
<organism evidence="1 2">
    <name type="scientific">Profundicola chukchiensis</name>
    <dbReference type="NCBI Taxonomy" id="2961959"/>
    <lineage>
        <taxon>Bacteria</taxon>
        <taxon>Pseudomonadati</taxon>
        <taxon>Bacteroidota</taxon>
        <taxon>Flavobacteriia</taxon>
        <taxon>Flavobacteriales</taxon>
        <taxon>Weeksellaceae</taxon>
        <taxon>Profundicola</taxon>
    </lineage>
</organism>
<dbReference type="Gene3D" id="1.10.3680.10">
    <property type="entry name" value="TerB-like"/>
    <property type="match status" value="1"/>
</dbReference>
<protein>
    <submittedName>
        <fullName evidence="1">TerB family tellurite resistance protein</fullName>
    </submittedName>
</protein>
<gene>
    <name evidence="1" type="ORF">NMK71_11310</name>
</gene>
<comment type="caution">
    <text evidence="1">The sequence shown here is derived from an EMBL/GenBank/DDBJ whole genome shotgun (WGS) entry which is preliminary data.</text>
</comment>
<sequence length="124" mass="14539">MKKSNKIIAGYHLLTMLATAEGHLDAKSDDVIREYLSVESLIRLNLDDELDQIITLTESSFDEHFANKARDFYDDSSYEEREEFILFAKDLIRADDEITDEENSLYRLLLKTWRSREEELKANS</sequence>
<dbReference type="EMBL" id="JANCMU010000009">
    <property type="protein sequence ID" value="MDG4947000.1"/>
    <property type="molecule type" value="Genomic_DNA"/>
</dbReference>
<reference evidence="1" key="1">
    <citation type="submission" date="2022-07" db="EMBL/GenBank/DDBJ databases">
        <title>Description and genome-wide analysis of Profundicola chukchiensis gen. nov., sp. nov., marine bacteria isolated from bottom sediments of the Chukchi Sea.</title>
        <authorList>
            <person name="Romanenko L."/>
            <person name="Otstavnykh N."/>
            <person name="Kurilenko V."/>
            <person name="Eremeev V."/>
            <person name="Velansky P."/>
            <person name="Mikhailov V."/>
            <person name="Isaeva M."/>
        </authorList>
    </citation>
    <scope>NUCLEOTIDE SEQUENCE</scope>
    <source>
        <strain evidence="1">KMM 9713</strain>
    </source>
</reference>
<dbReference type="SUPFAM" id="SSF158682">
    <property type="entry name" value="TerB-like"/>
    <property type="match status" value="1"/>
</dbReference>
<dbReference type="AlphaFoldDB" id="A0A9X4N153"/>
<evidence type="ECO:0000313" key="2">
    <source>
        <dbReference type="Proteomes" id="UP001152599"/>
    </source>
</evidence>